<name>A0ABV3RLE8_9RHOB</name>
<keyword evidence="1" id="KW-0472">Membrane</keyword>
<sequence>MAEDRKPSGTGRALKWALALSLALNLLIVGFAAGAAWRFAGKEGEHRRWGPDRGISGAPFVRALPRDARRALGRAMHDDLGGLPPRGARHALYGQMVAALRAEPFDEGAVADILRTQADTAQALQGAAQQAWLRIVSEMSAVERAEVADRLEEGLRRHRERGLQRP</sequence>
<evidence type="ECO:0000313" key="3">
    <source>
        <dbReference type="Proteomes" id="UP001556098"/>
    </source>
</evidence>
<comment type="caution">
    <text evidence="2">The sequence shown here is derived from an EMBL/GenBank/DDBJ whole genome shotgun (WGS) entry which is preliminary data.</text>
</comment>
<keyword evidence="1" id="KW-1133">Transmembrane helix</keyword>
<dbReference type="Pfam" id="PF13801">
    <property type="entry name" value="Metal_resist"/>
    <property type="match status" value="1"/>
</dbReference>
<protein>
    <submittedName>
        <fullName evidence="2">Periplasmic heavy metal sensor</fullName>
    </submittedName>
</protein>
<dbReference type="EMBL" id="JBFNXX010000004">
    <property type="protein sequence ID" value="MEW9919427.1"/>
    <property type="molecule type" value="Genomic_DNA"/>
</dbReference>
<evidence type="ECO:0000256" key="1">
    <source>
        <dbReference type="SAM" id="Phobius"/>
    </source>
</evidence>
<keyword evidence="3" id="KW-1185">Reference proteome</keyword>
<evidence type="ECO:0000313" key="2">
    <source>
        <dbReference type="EMBL" id="MEW9919427.1"/>
    </source>
</evidence>
<reference evidence="2 3" key="1">
    <citation type="submission" date="2024-07" db="EMBL/GenBank/DDBJ databases">
        <title>Marimonas sp.nov., isolated from tidal-flat sediment.</title>
        <authorList>
            <person name="Jayan J.N."/>
            <person name="Lee S.S."/>
        </authorList>
    </citation>
    <scope>NUCLEOTIDE SEQUENCE [LARGE SCALE GENOMIC DNA]</scope>
    <source>
        <strain evidence="2 3">MJW-29</strain>
    </source>
</reference>
<keyword evidence="1" id="KW-0812">Transmembrane</keyword>
<dbReference type="Proteomes" id="UP001556098">
    <property type="component" value="Unassembled WGS sequence"/>
</dbReference>
<organism evidence="2 3">
    <name type="scientific">Sulfitobacter sediminis</name>
    <dbReference type="NCBI Taxonomy" id="3234186"/>
    <lineage>
        <taxon>Bacteria</taxon>
        <taxon>Pseudomonadati</taxon>
        <taxon>Pseudomonadota</taxon>
        <taxon>Alphaproteobacteria</taxon>
        <taxon>Rhodobacterales</taxon>
        <taxon>Roseobacteraceae</taxon>
        <taxon>Sulfitobacter</taxon>
    </lineage>
</organism>
<dbReference type="RefSeq" id="WP_367877129.1">
    <property type="nucleotide sequence ID" value="NZ_JBFNXX010000004.1"/>
</dbReference>
<dbReference type="InterPro" id="IPR025961">
    <property type="entry name" value="Metal_resist"/>
</dbReference>
<accession>A0ABV3RLE8</accession>
<proteinExistence type="predicted"/>
<gene>
    <name evidence="2" type="ORF">AB2B41_07425</name>
</gene>
<feature type="transmembrane region" description="Helical" evidence="1">
    <location>
        <begin position="16"/>
        <end position="40"/>
    </location>
</feature>